<dbReference type="RefSeq" id="WP_124800929.1">
    <property type="nucleotide sequence ID" value="NZ_CP034161.1"/>
</dbReference>
<dbReference type="InterPro" id="IPR052057">
    <property type="entry name" value="IS150/IS1296_orfA-like"/>
</dbReference>
<dbReference type="GO" id="GO:0043565">
    <property type="term" value="F:sequence-specific DNA binding"/>
    <property type="evidence" value="ECO:0007669"/>
    <property type="project" value="InterPro"/>
</dbReference>
<evidence type="ECO:0000313" key="3">
    <source>
        <dbReference type="EMBL" id="AZI38592.1"/>
    </source>
</evidence>
<gene>
    <name evidence="3" type="ORF">EIB74_00800</name>
</gene>
<proteinExistence type="inferred from homology"/>
<dbReference type="PANTHER" id="PTHR33795">
    <property type="entry name" value="INSERTION ELEMENT IS150 PROTEIN INSJ"/>
    <property type="match status" value="1"/>
</dbReference>
<dbReference type="Pfam" id="PF13518">
    <property type="entry name" value="HTH_28"/>
    <property type="match status" value="1"/>
</dbReference>
<dbReference type="AlphaFoldDB" id="A0A3G8XZ99"/>
<dbReference type="InterPro" id="IPR009057">
    <property type="entry name" value="Homeodomain-like_sf"/>
</dbReference>
<name>A0A3G8XZ99_9FLAO</name>
<keyword evidence="4" id="KW-1185">Reference proteome</keyword>
<dbReference type="Proteomes" id="UP000281810">
    <property type="component" value="Chromosome"/>
</dbReference>
<dbReference type="InterPro" id="IPR055247">
    <property type="entry name" value="InsJ-like_HTH"/>
</dbReference>
<protein>
    <submittedName>
        <fullName evidence="3">Transposase</fullName>
    </submittedName>
</protein>
<organism evidence="3 4">
    <name type="scientific">Epilithonimonas vandammei</name>
    <dbReference type="NCBI Taxonomy" id="2487072"/>
    <lineage>
        <taxon>Bacteria</taxon>
        <taxon>Pseudomonadati</taxon>
        <taxon>Bacteroidota</taxon>
        <taxon>Flavobacteriia</taxon>
        <taxon>Flavobacteriales</taxon>
        <taxon>Weeksellaceae</taxon>
        <taxon>Chryseobacterium group</taxon>
        <taxon>Epilithonimonas</taxon>
    </lineage>
</organism>
<evidence type="ECO:0000259" key="2">
    <source>
        <dbReference type="Pfam" id="PF13518"/>
    </source>
</evidence>
<dbReference type="OrthoDB" id="706721at2"/>
<feature type="domain" description="Insertion element IS150 protein InsJ-like helix-turn-helix" evidence="2">
    <location>
        <begin position="66"/>
        <end position="120"/>
    </location>
</feature>
<evidence type="ECO:0000313" key="4">
    <source>
        <dbReference type="Proteomes" id="UP000281810"/>
    </source>
</evidence>
<dbReference type="InterPro" id="IPR036388">
    <property type="entry name" value="WH-like_DNA-bd_sf"/>
</dbReference>
<comment type="similarity">
    <text evidence="1">Belongs to the IS150/IS1296 orfA family.</text>
</comment>
<sequence length="171" mass="19851">MGISKYSLDFKKHCVETIKRGCRSSKSVAHEMGLDATMVRRWVKFYELYGVAGLERSGNRKFSVKFKLKVLREIDSGRLSIKESALKFNIAAESSIINWQRNYEKFGILGLENKSRGRPKIMSDYKRKKRKSDKPLTREEELLLENERLRAEIAVLKKLDALILARKKPKS</sequence>
<dbReference type="Gene3D" id="1.10.10.10">
    <property type="entry name" value="Winged helix-like DNA-binding domain superfamily/Winged helix DNA-binding domain"/>
    <property type="match status" value="2"/>
</dbReference>
<accession>A0A3G8XZ99</accession>
<reference evidence="4" key="1">
    <citation type="submission" date="2018-11" db="EMBL/GenBank/DDBJ databases">
        <title>Proposal to divide the Flavobacteriaceae and reorganize its genera based on Amino Acid Identity values calculated from whole genome sequences.</title>
        <authorList>
            <person name="Nicholson A.C."/>
            <person name="Gulvik C.A."/>
            <person name="Whitney A.M."/>
            <person name="Humrighouse B.W."/>
            <person name="Bell M."/>
            <person name="Holmes B."/>
            <person name="Steigerwalt A.B."/>
            <person name="Villarma A."/>
            <person name="Sheth M."/>
            <person name="Batra D."/>
            <person name="Pryor J."/>
            <person name="Bernardet J.-F."/>
            <person name="Hugo C."/>
            <person name="Kampfer P."/>
            <person name="Newman J.D."/>
            <person name="McQuiston J.R."/>
        </authorList>
    </citation>
    <scope>NUCLEOTIDE SEQUENCE [LARGE SCALE GENOMIC DNA]</scope>
    <source>
        <strain evidence="4">F5649</strain>
    </source>
</reference>
<evidence type="ECO:0000256" key="1">
    <source>
        <dbReference type="ARBA" id="ARBA00038232"/>
    </source>
</evidence>
<dbReference type="EMBL" id="CP034161">
    <property type="protein sequence ID" value="AZI38592.1"/>
    <property type="molecule type" value="Genomic_DNA"/>
</dbReference>
<dbReference type="InterPro" id="IPR010921">
    <property type="entry name" value="Trp_repressor/repl_initiator"/>
</dbReference>
<dbReference type="SUPFAM" id="SSF46689">
    <property type="entry name" value="Homeodomain-like"/>
    <property type="match status" value="1"/>
</dbReference>
<dbReference type="SUPFAM" id="SSF48295">
    <property type="entry name" value="TrpR-like"/>
    <property type="match status" value="1"/>
</dbReference>
<dbReference type="PANTHER" id="PTHR33795:SF1">
    <property type="entry name" value="INSERTION ELEMENT IS150 PROTEIN INSJ"/>
    <property type="match status" value="1"/>
</dbReference>